<dbReference type="Pfam" id="PF25872">
    <property type="entry name" value="HTH_77"/>
    <property type="match status" value="1"/>
</dbReference>
<dbReference type="Pfam" id="PF00486">
    <property type="entry name" value="Trans_reg_C"/>
    <property type="match status" value="1"/>
</dbReference>
<dbReference type="GO" id="GO:0006355">
    <property type="term" value="P:regulation of DNA-templated transcription"/>
    <property type="evidence" value="ECO:0007669"/>
    <property type="project" value="InterPro"/>
</dbReference>
<dbReference type="InterPro" id="IPR036388">
    <property type="entry name" value="WH-like_DNA-bd_sf"/>
</dbReference>
<proteinExistence type="predicted"/>
<dbReference type="SUPFAM" id="SSF52540">
    <property type="entry name" value="P-loop containing nucleoside triphosphate hydrolases"/>
    <property type="match status" value="1"/>
</dbReference>
<gene>
    <name evidence="4" type="ORF">FHT02_001036</name>
</gene>
<name>A0A840YAD6_9SPHN</name>
<dbReference type="InterPro" id="IPR001867">
    <property type="entry name" value="OmpR/PhoB-type_DNA-bd"/>
</dbReference>
<dbReference type="PRINTS" id="PR00364">
    <property type="entry name" value="DISEASERSIST"/>
</dbReference>
<evidence type="ECO:0000259" key="3">
    <source>
        <dbReference type="PROSITE" id="PS51755"/>
    </source>
</evidence>
<feature type="DNA-binding region" description="OmpR/PhoB-type" evidence="2">
    <location>
        <begin position="3"/>
        <end position="100"/>
    </location>
</feature>
<accession>A0A840YAD6</accession>
<dbReference type="CDD" id="cd00383">
    <property type="entry name" value="trans_reg_C"/>
    <property type="match status" value="1"/>
</dbReference>
<dbReference type="Pfam" id="PF13401">
    <property type="entry name" value="AAA_22"/>
    <property type="match status" value="1"/>
</dbReference>
<dbReference type="PANTHER" id="PTHR47691">
    <property type="entry name" value="REGULATOR-RELATED"/>
    <property type="match status" value="1"/>
</dbReference>
<dbReference type="GO" id="GO:0003677">
    <property type="term" value="F:DNA binding"/>
    <property type="evidence" value="ECO:0007669"/>
    <property type="project" value="UniProtKB-UniRule"/>
</dbReference>
<dbReference type="Gene3D" id="3.40.50.300">
    <property type="entry name" value="P-loop containing nucleotide triphosphate hydrolases"/>
    <property type="match status" value="1"/>
</dbReference>
<dbReference type="EMBL" id="JACIJF010000002">
    <property type="protein sequence ID" value="MBB5709814.1"/>
    <property type="molecule type" value="Genomic_DNA"/>
</dbReference>
<dbReference type="InterPro" id="IPR049945">
    <property type="entry name" value="AAA_22"/>
</dbReference>
<organism evidence="4 5">
    <name type="scientific">Sphingomonas xinjiangensis</name>
    <dbReference type="NCBI Taxonomy" id="643568"/>
    <lineage>
        <taxon>Bacteria</taxon>
        <taxon>Pseudomonadati</taxon>
        <taxon>Pseudomonadota</taxon>
        <taxon>Alphaproteobacteria</taxon>
        <taxon>Sphingomonadales</taxon>
        <taxon>Sphingomonadaceae</taxon>
        <taxon>Sphingomonas</taxon>
    </lineage>
</organism>
<evidence type="ECO:0000256" key="2">
    <source>
        <dbReference type="PROSITE-ProRule" id="PRU01091"/>
    </source>
</evidence>
<evidence type="ECO:0000313" key="5">
    <source>
        <dbReference type="Proteomes" id="UP000527143"/>
    </source>
</evidence>
<dbReference type="Proteomes" id="UP000527143">
    <property type="component" value="Unassembled WGS sequence"/>
</dbReference>
<dbReference type="AlphaFoldDB" id="A0A840YAD6"/>
<dbReference type="InterPro" id="IPR027417">
    <property type="entry name" value="P-loop_NTPase"/>
</dbReference>
<comment type="caution">
    <text evidence="4">The sequence shown here is derived from an EMBL/GenBank/DDBJ whole genome shotgun (WGS) entry which is preliminary data.</text>
</comment>
<dbReference type="SUPFAM" id="SSF46894">
    <property type="entry name" value="C-terminal effector domain of the bipartite response regulators"/>
    <property type="match status" value="1"/>
</dbReference>
<evidence type="ECO:0000256" key="1">
    <source>
        <dbReference type="ARBA" id="ARBA00023125"/>
    </source>
</evidence>
<dbReference type="PANTHER" id="PTHR47691:SF3">
    <property type="entry name" value="HTH-TYPE TRANSCRIPTIONAL REGULATOR RV0890C-RELATED"/>
    <property type="match status" value="1"/>
</dbReference>
<dbReference type="GO" id="GO:0016887">
    <property type="term" value="F:ATP hydrolysis activity"/>
    <property type="evidence" value="ECO:0007669"/>
    <property type="project" value="InterPro"/>
</dbReference>
<dbReference type="InterPro" id="IPR058852">
    <property type="entry name" value="HTH_77"/>
</dbReference>
<dbReference type="RefSeq" id="WP_184085090.1">
    <property type="nucleotide sequence ID" value="NZ_JACIJF010000002.1"/>
</dbReference>
<feature type="domain" description="OmpR/PhoB-type" evidence="3">
    <location>
        <begin position="3"/>
        <end position="100"/>
    </location>
</feature>
<dbReference type="GO" id="GO:0000160">
    <property type="term" value="P:phosphorelay signal transduction system"/>
    <property type="evidence" value="ECO:0007669"/>
    <property type="project" value="InterPro"/>
</dbReference>
<sequence>MPSTCYAFGPFILETPQLRLTREGKPVKLGARALNLLAVLAEAQGALVPRETLIARVWPNQAIDETALRVHLSGARKAMGQVGGSPIIVAEPGRGYRLGIAVTVEADDPAPAAATATRARLPGRVGKVFGRDAVIAALADELVEHRFISLVGPGGIGKTTASLAIAQRVAERGQLDAWFVDLAPVGDGALLPSTIATKLGIPASGADLLARIAAHLAERAAMILLDNCEHVVEAAAVVAEALLQGAPGLLLLTTSREPLRAEGEWVHRLAALEFPGDADRASVEAVARCPATALFAERASAVNKGFALDADNAPAIIDICRQLEGIPLAIELAAARSDTMTPQAIAAGLDDRFALLTRGRRTALPRHRTLRGALDWSYDLLDTAMRVLLDRLSLYRGDFDAERARAMAEGAGIAPAAAEDILAELVAKSMIVATVTSAGVRYRLLDTTRHYGLERLAAAGTIQAARRDHAHIIFGGLGDSAAAWEGKAPREWLAEYSAQIDDVRSAISWASGADGGALLTAELVIAAAPLWFHLSLPGEFLQHAEAAIALMEAGGVELSRQVELLSAYGHGLWHTQGPVPAMAEAFSRALALAEVMESPPLALRALWGVWAQRILDGHYAESLTLAARFGATVGADGALGDRQTAAHMLALSHHFSGDHDQAMAMLEIVMAGDAAPERANHANHAQVDGKIAVMSLLMRLHWMRGDLEGALAIANACAEDAARIDHALSVCYGLAVGCIPVAIAAGEPMLAATWIDALAERTERHGLDHWGAFVPGYSRALGKEAPLPGWISGMQAEMFAVALNPQAPVPWRPNDA</sequence>
<evidence type="ECO:0000313" key="4">
    <source>
        <dbReference type="EMBL" id="MBB5709814.1"/>
    </source>
</evidence>
<dbReference type="SMART" id="SM00862">
    <property type="entry name" value="Trans_reg_C"/>
    <property type="match status" value="1"/>
</dbReference>
<protein>
    <submittedName>
        <fullName evidence="4">Putative ATPase/DNA-binding winged helix-turn-helix (WHTH) protein</fullName>
    </submittedName>
</protein>
<keyword evidence="1 2" id="KW-0238">DNA-binding</keyword>
<keyword evidence="5" id="KW-1185">Reference proteome</keyword>
<dbReference type="InterPro" id="IPR016032">
    <property type="entry name" value="Sig_transdc_resp-reg_C-effctor"/>
</dbReference>
<dbReference type="Gene3D" id="1.10.10.10">
    <property type="entry name" value="Winged helix-like DNA-binding domain superfamily/Winged helix DNA-binding domain"/>
    <property type="match status" value="1"/>
</dbReference>
<reference evidence="4 5" key="1">
    <citation type="submission" date="2020-08" db="EMBL/GenBank/DDBJ databases">
        <title>Genomic Encyclopedia of Type Strains, Phase IV (KMG-IV): sequencing the most valuable type-strain genomes for metagenomic binning, comparative biology and taxonomic classification.</title>
        <authorList>
            <person name="Goeker M."/>
        </authorList>
    </citation>
    <scope>NUCLEOTIDE SEQUENCE [LARGE SCALE GENOMIC DNA]</scope>
    <source>
        <strain evidence="4 5">DSM 26736</strain>
    </source>
</reference>
<dbReference type="PROSITE" id="PS51755">
    <property type="entry name" value="OMPR_PHOB"/>
    <property type="match status" value="1"/>
</dbReference>